<sequence length="348" mass="39506">MSQINDLLEDLEFIRWVKNPDDELTTFWNNWMQANPDRVEDLKFAREIIKGMEFPSISPSEQLKSEVLTAILKETPDVSAKLKTQDINQKSSSGTRIAWKLLRIAAMISGMVLLSYVILNWNNNKPEPKVENTVRWITKTTNVGEKLNFRLPDQTTVWLNSNSSLSFPESFDSTVRLVSLKGEGFFEVSEDAEHPFKVLSDSLVTTALGTSFNISIRSPDEITVSLVTGKVMINYENDTASYFLSPGKELIYKTLNGTAAIGSFNEEFVTGWRFGKLSFRRASLTEVVKTLEEWYGVEIKITGSAVQSWSFTGKFENQTLEDVLLSMSNIENFNYTIKNKQVNIQFNP</sequence>
<dbReference type="EMBL" id="JAFKCU010000002">
    <property type="protein sequence ID" value="MBN7816227.1"/>
    <property type="molecule type" value="Genomic_DNA"/>
</dbReference>
<dbReference type="Gene3D" id="3.55.50.30">
    <property type="match status" value="1"/>
</dbReference>
<dbReference type="Pfam" id="PF16344">
    <property type="entry name" value="FecR_C"/>
    <property type="match status" value="1"/>
</dbReference>
<reference evidence="3 4" key="1">
    <citation type="submission" date="2021-03" db="EMBL/GenBank/DDBJ databases">
        <title>novel species isolated from a fishpond in China.</title>
        <authorList>
            <person name="Lu H."/>
            <person name="Cai Z."/>
        </authorList>
    </citation>
    <scope>NUCLEOTIDE SEQUENCE [LARGE SCALE GENOMIC DNA]</scope>
    <source>
        <strain evidence="3 4">YJ13C</strain>
    </source>
</reference>
<dbReference type="PIRSF" id="PIRSF018266">
    <property type="entry name" value="FecR"/>
    <property type="match status" value="1"/>
</dbReference>
<evidence type="ECO:0000259" key="1">
    <source>
        <dbReference type="Pfam" id="PF04773"/>
    </source>
</evidence>
<comment type="caution">
    <text evidence="3">The sequence shown here is derived from an EMBL/GenBank/DDBJ whole genome shotgun (WGS) entry which is preliminary data.</text>
</comment>
<dbReference type="RefSeq" id="WP_206586857.1">
    <property type="nucleotide sequence ID" value="NZ_JAFKCU010000002.1"/>
</dbReference>
<keyword evidence="4" id="KW-1185">Reference proteome</keyword>
<dbReference type="Pfam" id="PF04773">
    <property type="entry name" value="FecR"/>
    <property type="match status" value="1"/>
</dbReference>
<dbReference type="InterPro" id="IPR032508">
    <property type="entry name" value="FecR_C"/>
</dbReference>
<accession>A0ABS3CGR8</accession>
<dbReference type="Gene3D" id="2.60.120.1440">
    <property type="match status" value="1"/>
</dbReference>
<dbReference type="PANTHER" id="PTHR30273">
    <property type="entry name" value="PERIPLASMIC SIGNAL SENSOR AND SIGMA FACTOR ACTIVATOR FECR-RELATED"/>
    <property type="match status" value="1"/>
</dbReference>
<dbReference type="InterPro" id="IPR012373">
    <property type="entry name" value="Ferrdict_sens_TM"/>
</dbReference>
<gene>
    <name evidence="3" type="ORF">J0A69_12335</name>
</gene>
<evidence type="ECO:0000313" key="3">
    <source>
        <dbReference type="EMBL" id="MBN7816227.1"/>
    </source>
</evidence>
<evidence type="ECO:0000313" key="4">
    <source>
        <dbReference type="Proteomes" id="UP000664480"/>
    </source>
</evidence>
<evidence type="ECO:0000259" key="2">
    <source>
        <dbReference type="Pfam" id="PF16344"/>
    </source>
</evidence>
<dbReference type="Proteomes" id="UP000664480">
    <property type="component" value="Unassembled WGS sequence"/>
</dbReference>
<feature type="domain" description="Protein FecR C-terminal" evidence="2">
    <location>
        <begin position="276"/>
        <end position="344"/>
    </location>
</feature>
<feature type="domain" description="FecR protein" evidence="1">
    <location>
        <begin position="140"/>
        <end position="231"/>
    </location>
</feature>
<dbReference type="PANTHER" id="PTHR30273:SF2">
    <property type="entry name" value="PROTEIN FECR"/>
    <property type="match status" value="1"/>
</dbReference>
<protein>
    <submittedName>
        <fullName evidence="3">DUF4974 domain-containing protein</fullName>
    </submittedName>
</protein>
<name>A0ABS3CGR8_9BACT</name>
<proteinExistence type="predicted"/>
<dbReference type="InterPro" id="IPR006860">
    <property type="entry name" value="FecR"/>
</dbReference>
<organism evidence="3 4">
    <name type="scientific">Algoriphagus pacificus</name>
    <dbReference type="NCBI Taxonomy" id="2811234"/>
    <lineage>
        <taxon>Bacteria</taxon>
        <taxon>Pseudomonadati</taxon>
        <taxon>Bacteroidota</taxon>
        <taxon>Cytophagia</taxon>
        <taxon>Cytophagales</taxon>
        <taxon>Cyclobacteriaceae</taxon>
        <taxon>Algoriphagus</taxon>
    </lineage>
</organism>